<dbReference type="FunFam" id="3.30.300.30:FF:000008">
    <property type="entry name" value="2,3-dihydroxybenzoate-AMP ligase"/>
    <property type="match status" value="1"/>
</dbReference>
<dbReference type="AlphaFoldDB" id="W9GTU7"/>
<dbReference type="OrthoDB" id="9803968at2"/>
<dbReference type="InterPro" id="IPR050237">
    <property type="entry name" value="ATP-dep_AMP-bd_enzyme"/>
</dbReference>
<dbReference type="PANTHER" id="PTHR43767:SF1">
    <property type="entry name" value="NONRIBOSOMAL PEPTIDE SYNTHASE PES1 (EUROFUNG)-RELATED"/>
    <property type="match status" value="1"/>
</dbReference>
<dbReference type="RefSeq" id="WP_034713592.1">
    <property type="nucleotide sequence ID" value="NZ_AWQS01000015.1"/>
</dbReference>
<dbReference type="EMBL" id="AWQS01000015">
    <property type="protein sequence ID" value="EWT07309.1"/>
    <property type="molecule type" value="Genomic_DNA"/>
</dbReference>
<evidence type="ECO:0000256" key="1">
    <source>
        <dbReference type="ARBA" id="ARBA00006432"/>
    </source>
</evidence>
<dbReference type="InterPro" id="IPR025110">
    <property type="entry name" value="AMP-bd_C"/>
</dbReference>
<protein>
    <submittedName>
        <fullName evidence="5">Cyclohexanecarboxylate--CoA ligase</fullName>
    </submittedName>
</protein>
<keyword evidence="2 5" id="KW-0436">Ligase</keyword>
<dbReference type="InterPro" id="IPR042099">
    <property type="entry name" value="ANL_N_sf"/>
</dbReference>
<sequence length="556" mass="61156">MTETRPSMSLTDVLDGQYTPLDAETAARWRAEGWWEDRSLRSVLTEAAQTHPDRVALVGRRTDGQRVSRTFREFDANAHHAASVLASLGVKEGDAVVLMLPNWIEYPELVFGINEIGAIYVGIPVAYGEIQAAAILRRSKAKVLVIPRRWRSNNHLELSRTLRREIPTLERIIVLDEDGTELEPEESLWSSYADVPSRSFPEPDPNRICYLGFTSGTTGEPKGAMHNHNTLLYSVRRQAEHIGADVYGSPAVHLVASPAGHHTGFVWGILLTTLLAGRGVYVDRWDPVWGVDVIREEGVTMFFGAPTFLQDMMRTNLVDDPASPLRCLVIAGAPVPRNLPAVASKALGAYVAPAWGMTECSIIMSSTPKEPAPIQRTDGSVFEGSSVKVVNGDGLELPTGEVGELLVRGPALTLGYYDRRDATEEAYLPGQWFRTGDRASVDEHGWVSLRGRSKDIIIRGGENVPVTDVESVIFDHPDVLNAAVVGIPDERLGERICAVVVTRPEAAELTVESLSEYLVAQGLSKHYLPERVVHVPELPTTPSGKIQKFKLREMVL</sequence>
<dbReference type="SUPFAM" id="SSF56801">
    <property type="entry name" value="Acetyl-CoA synthetase-like"/>
    <property type="match status" value="1"/>
</dbReference>
<dbReference type="Pfam" id="PF13193">
    <property type="entry name" value="AMP-binding_C"/>
    <property type="match status" value="1"/>
</dbReference>
<keyword evidence="6" id="KW-1185">Reference proteome</keyword>
<reference evidence="6" key="1">
    <citation type="submission" date="2013-08" db="EMBL/GenBank/DDBJ databases">
        <title>Intrasporangium oryzae NRRL B-24470.</title>
        <authorList>
            <person name="Liu H."/>
            <person name="Wang G."/>
        </authorList>
    </citation>
    <scope>NUCLEOTIDE SEQUENCE [LARGE SCALE GENOMIC DNA]</scope>
    <source>
        <strain evidence="6">Q5-1</strain>
    </source>
</reference>
<dbReference type="GO" id="GO:0016878">
    <property type="term" value="F:acid-thiol ligase activity"/>
    <property type="evidence" value="ECO:0007669"/>
    <property type="project" value="UniProtKB-ARBA"/>
</dbReference>
<dbReference type="PROSITE" id="PS00455">
    <property type="entry name" value="AMP_BINDING"/>
    <property type="match status" value="1"/>
</dbReference>
<evidence type="ECO:0000259" key="3">
    <source>
        <dbReference type="Pfam" id="PF00501"/>
    </source>
</evidence>
<feature type="domain" description="AMP-binding enzyme C-terminal" evidence="4">
    <location>
        <begin position="469"/>
        <end position="545"/>
    </location>
</feature>
<dbReference type="Proteomes" id="UP000019494">
    <property type="component" value="Unassembled WGS sequence"/>
</dbReference>
<feature type="domain" description="AMP-dependent synthetase/ligase" evidence="3">
    <location>
        <begin position="45"/>
        <end position="417"/>
    </location>
</feature>
<dbReference type="Gene3D" id="3.30.300.30">
    <property type="match status" value="1"/>
</dbReference>
<gene>
    <name evidence="5" type="ORF">N864_05480</name>
</gene>
<comment type="similarity">
    <text evidence="1">Belongs to the ATP-dependent AMP-binding enzyme family.</text>
</comment>
<dbReference type="PATRIC" id="fig|584657.3.peg.713"/>
<dbReference type="InterPro" id="IPR020845">
    <property type="entry name" value="AMP-binding_CS"/>
</dbReference>
<evidence type="ECO:0000313" key="5">
    <source>
        <dbReference type="EMBL" id="EWT07309.1"/>
    </source>
</evidence>
<evidence type="ECO:0000313" key="6">
    <source>
        <dbReference type="Proteomes" id="UP000019494"/>
    </source>
</evidence>
<comment type="caution">
    <text evidence="5">The sequence shown here is derived from an EMBL/GenBank/DDBJ whole genome shotgun (WGS) entry which is preliminary data.</text>
</comment>
<evidence type="ECO:0000259" key="4">
    <source>
        <dbReference type="Pfam" id="PF13193"/>
    </source>
</evidence>
<evidence type="ECO:0000256" key="2">
    <source>
        <dbReference type="ARBA" id="ARBA00022598"/>
    </source>
</evidence>
<dbReference type="InterPro" id="IPR045851">
    <property type="entry name" value="AMP-bd_C_sf"/>
</dbReference>
<name>W9GTU7_9MICO</name>
<dbReference type="Pfam" id="PF00501">
    <property type="entry name" value="AMP-binding"/>
    <property type="match status" value="1"/>
</dbReference>
<proteinExistence type="inferred from homology"/>
<accession>W9GTU7</accession>
<dbReference type="Gene3D" id="3.40.50.12780">
    <property type="entry name" value="N-terminal domain of ligase-like"/>
    <property type="match status" value="1"/>
</dbReference>
<dbReference type="InterPro" id="IPR000873">
    <property type="entry name" value="AMP-dep_synth/lig_dom"/>
</dbReference>
<dbReference type="PANTHER" id="PTHR43767">
    <property type="entry name" value="LONG-CHAIN-FATTY-ACID--COA LIGASE"/>
    <property type="match status" value="1"/>
</dbReference>
<organism evidence="5 6">
    <name type="scientific">Intrasporangium chromatireducens Q5-1</name>
    <dbReference type="NCBI Taxonomy" id="584657"/>
    <lineage>
        <taxon>Bacteria</taxon>
        <taxon>Bacillati</taxon>
        <taxon>Actinomycetota</taxon>
        <taxon>Actinomycetes</taxon>
        <taxon>Micrococcales</taxon>
        <taxon>Intrasporangiaceae</taxon>
        <taxon>Intrasporangium</taxon>
    </lineage>
</organism>